<dbReference type="Pfam" id="PF00561">
    <property type="entry name" value="Abhydrolase_1"/>
    <property type="match status" value="1"/>
</dbReference>
<reference evidence="2" key="1">
    <citation type="submission" date="2018-05" db="EMBL/GenBank/DDBJ databases">
        <authorList>
            <person name="Lanie J.A."/>
            <person name="Ng W.-L."/>
            <person name="Kazmierczak K.M."/>
            <person name="Andrzejewski T.M."/>
            <person name="Davidsen T.M."/>
            <person name="Wayne K.J."/>
            <person name="Tettelin H."/>
            <person name="Glass J.I."/>
            <person name="Rusch D."/>
            <person name="Podicherti R."/>
            <person name="Tsui H.-C.T."/>
            <person name="Winkler M.E."/>
        </authorList>
    </citation>
    <scope>NUCLEOTIDE SEQUENCE</scope>
</reference>
<name>A0A381S0I2_9ZZZZ</name>
<dbReference type="InterPro" id="IPR000073">
    <property type="entry name" value="AB_hydrolase_1"/>
</dbReference>
<organism evidence="2">
    <name type="scientific">marine metagenome</name>
    <dbReference type="NCBI Taxonomy" id="408172"/>
    <lineage>
        <taxon>unclassified sequences</taxon>
        <taxon>metagenomes</taxon>
        <taxon>ecological metagenomes</taxon>
    </lineage>
</organism>
<feature type="domain" description="AB hydrolase-1" evidence="1">
    <location>
        <begin position="4"/>
        <end position="176"/>
    </location>
</feature>
<dbReference type="SUPFAM" id="SSF53474">
    <property type="entry name" value="alpha/beta-Hydrolases"/>
    <property type="match status" value="1"/>
</dbReference>
<dbReference type="InterPro" id="IPR050266">
    <property type="entry name" value="AB_hydrolase_sf"/>
</dbReference>
<proteinExistence type="predicted"/>
<dbReference type="Gene3D" id="3.40.50.1820">
    <property type="entry name" value="alpha/beta hydrolase"/>
    <property type="match status" value="1"/>
</dbReference>
<dbReference type="InterPro" id="IPR029058">
    <property type="entry name" value="AB_hydrolase_fold"/>
</dbReference>
<evidence type="ECO:0000259" key="1">
    <source>
        <dbReference type="Pfam" id="PF00561"/>
    </source>
</evidence>
<dbReference type="EMBL" id="UINC01002523">
    <property type="protein sequence ID" value="SUZ97582.1"/>
    <property type="molecule type" value="Genomic_DNA"/>
</dbReference>
<protein>
    <recommendedName>
        <fullName evidence="1">AB hydrolase-1 domain-containing protein</fullName>
    </recommendedName>
</protein>
<dbReference type="PANTHER" id="PTHR43798">
    <property type="entry name" value="MONOACYLGLYCEROL LIPASE"/>
    <property type="match status" value="1"/>
</dbReference>
<dbReference type="GO" id="GO:0016020">
    <property type="term" value="C:membrane"/>
    <property type="evidence" value="ECO:0007669"/>
    <property type="project" value="TreeGrafter"/>
</dbReference>
<evidence type="ECO:0000313" key="2">
    <source>
        <dbReference type="EMBL" id="SUZ97582.1"/>
    </source>
</evidence>
<gene>
    <name evidence="2" type="ORF">METZ01_LOCUS50436</name>
</gene>
<dbReference type="PANTHER" id="PTHR43798:SF33">
    <property type="entry name" value="HYDROLASE, PUTATIVE (AFU_ORTHOLOGUE AFUA_2G14860)-RELATED"/>
    <property type="match status" value="1"/>
</dbReference>
<accession>A0A381S0I2</accession>
<dbReference type="AlphaFoldDB" id="A0A381S0I2"/>
<sequence length="239" mass="26918">MSDPIVFLHQTPSSSQMFEAIMQRLQDYSTYAIDTPGFGQSFHPDHVPTMAEYSAWLVEAIQSIAIDRVHLFGHHTGSSMAIQIAQDHPDLIASLTMIGPFIATADEKEEMRKTISSDWGPVEDGSHLMKAWNLVGNSLGAKGNIELHHREVVDALRAHESAHQTHEAVWDHDFIKFFKSVECPMLVMCAPDDVLYPFFHRANELRPDSVSIEIKGKNLEPDLDPDAITEHFKSFIENL</sequence>